<feature type="transmembrane region" description="Helical" evidence="8">
    <location>
        <begin position="364"/>
        <end position="382"/>
    </location>
</feature>
<dbReference type="Proteomes" id="UP000666240">
    <property type="component" value="Unassembled WGS sequence"/>
</dbReference>
<name>A0A8J7RG56_9HYPH</name>
<dbReference type="RefSeq" id="WP_209333800.1">
    <property type="nucleotide sequence ID" value="NZ_JAGIYY010000001.1"/>
</dbReference>
<keyword evidence="4 10" id="KW-0808">Transferase</keyword>
<dbReference type="PANTHER" id="PTHR33908">
    <property type="entry name" value="MANNOSYLTRANSFERASE YKCB-RELATED"/>
    <property type="match status" value="1"/>
</dbReference>
<gene>
    <name evidence="10" type="ORF">J5Y06_04060</name>
</gene>
<dbReference type="GO" id="GO:0016763">
    <property type="term" value="F:pentosyltransferase activity"/>
    <property type="evidence" value="ECO:0007669"/>
    <property type="project" value="TreeGrafter"/>
</dbReference>
<dbReference type="EMBL" id="JAGIYY010000001">
    <property type="protein sequence ID" value="MBP0437831.1"/>
    <property type="molecule type" value="Genomic_DNA"/>
</dbReference>
<dbReference type="InterPro" id="IPR038731">
    <property type="entry name" value="RgtA/B/C-like"/>
</dbReference>
<evidence type="ECO:0000256" key="2">
    <source>
        <dbReference type="ARBA" id="ARBA00022475"/>
    </source>
</evidence>
<accession>A0A8J7RG56</accession>
<keyword evidence="11" id="KW-1185">Reference proteome</keyword>
<dbReference type="GO" id="GO:0005886">
    <property type="term" value="C:plasma membrane"/>
    <property type="evidence" value="ECO:0007669"/>
    <property type="project" value="UniProtKB-SubCell"/>
</dbReference>
<dbReference type="EC" id="2.4.-.-" evidence="10"/>
<feature type="transmembrane region" description="Helical" evidence="8">
    <location>
        <begin position="154"/>
        <end position="174"/>
    </location>
</feature>
<keyword evidence="7 8" id="KW-0472">Membrane</keyword>
<feature type="domain" description="Glycosyltransferase RgtA/B/C/D-like" evidence="9">
    <location>
        <begin position="82"/>
        <end position="243"/>
    </location>
</feature>
<keyword evidence="2" id="KW-1003">Cell membrane</keyword>
<proteinExistence type="predicted"/>
<protein>
    <submittedName>
        <fullName evidence="10">Glycosyltransferase family 39 protein</fullName>
        <ecNumber evidence="10">2.4.-.-</ecNumber>
    </submittedName>
</protein>
<comment type="caution">
    <text evidence="10">The sequence shown here is derived from an EMBL/GenBank/DDBJ whole genome shotgun (WGS) entry which is preliminary data.</text>
</comment>
<dbReference type="AlphaFoldDB" id="A0A8J7RG56"/>
<keyword evidence="5 8" id="KW-0812">Transmembrane</keyword>
<sequence length="505" mass="54582">MPNPPAFASDPANPQPHGAGVARWHSLLEGRWLGVPWPILLMVGYFVLQATLLTLTRNGASFDGAEQLVTAQALQWGYGRSQPPLYTWLLVALQQFITAPLAAEHVLKALLFIAGYLAIYGSARRIGLGRPASTLAMLFLFLMPEIGWQAQTAYTHSALVFSTGAMLLFVYLGLAPTSPAWEHALFSALAGLAMLSKFSAGYLVVAMLVGLAATHQLRLCFPVRRLLLTLAVFAAIVAPHALWSLNHLDLLFALSGRFELETYANPLVGRLIGLATYCVSVLVFIAPLGVVAGAASGFPWRFLRPMSAGEQRLHAMFLAGLAVMALTPVVSGASDFAPRWPLAAVFPYSLVAASFVDRLRPERIGPLVLFCAAIAVAFMLAINTRSSLPGSRYENDYAGLLARLEDQVGPIQSAVISDYPVLANLRIARPELRLIMPEFPFTERFLDRDTVYLWTGDEGMPGSLVAEAAKVGRDPQSLTTVEVPIIDSYGNVTDATLHAAVSTRP</sequence>
<evidence type="ECO:0000256" key="6">
    <source>
        <dbReference type="ARBA" id="ARBA00022989"/>
    </source>
</evidence>
<keyword evidence="3 10" id="KW-0328">Glycosyltransferase</keyword>
<feature type="transmembrane region" description="Helical" evidence="8">
    <location>
        <begin position="186"/>
        <end position="214"/>
    </location>
</feature>
<organism evidence="10 11">
    <name type="scientific">Tianweitania sediminis</name>
    <dbReference type="NCBI Taxonomy" id="1502156"/>
    <lineage>
        <taxon>Bacteria</taxon>
        <taxon>Pseudomonadati</taxon>
        <taxon>Pseudomonadota</taxon>
        <taxon>Alphaproteobacteria</taxon>
        <taxon>Hyphomicrobiales</taxon>
        <taxon>Phyllobacteriaceae</taxon>
        <taxon>Tianweitania</taxon>
    </lineage>
</organism>
<feature type="transmembrane region" description="Helical" evidence="8">
    <location>
        <begin position="315"/>
        <end position="334"/>
    </location>
</feature>
<evidence type="ECO:0000256" key="5">
    <source>
        <dbReference type="ARBA" id="ARBA00022692"/>
    </source>
</evidence>
<evidence type="ECO:0000256" key="4">
    <source>
        <dbReference type="ARBA" id="ARBA00022679"/>
    </source>
</evidence>
<evidence type="ECO:0000256" key="8">
    <source>
        <dbReference type="SAM" id="Phobius"/>
    </source>
</evidence>
<reference evidence="10" key="1">
    <citation type="submission" date="2021-03" db="EMBL/GenBank/DDBJ databases">
        <title>Genome sequencing and assembly of Tianweitania sediminis.</title>
        <authorList>
            <person name="Chhetri G."/>
        </authorList>
    </citation>
    <scope>NUCLEOTIDE SEQUENCE</scope>
    <source>
        <strain evidence="10">Z8</strain>
    </source>
</reference>
<dbReference type="GO" id="GO:0009103">
    <property type="term" value="P:lipopolysaccharide biosynthetic process"/>
    <property type="evidence" value="ECO:0007669"/>
    <property type="project" value="UniProtKB-ARBA"/>
</dbReference>
<dbReference type="InterPro" id="IPR050297">
    <property type="entry name" value="LipidA_mod_glycosyltrf_83"/>
</dbReference>
<feature type="transmembrane region" description="Helical" evidence="8">
    <location>
        <begin position="226"/>
        <end position="245"/>
    </location>
</feature>
<dbReference type="PANTHER" id="PTHR33908:SF11">
    <property type="entry name" value="MEMBRANE PROTEIN"/>
    <property type="match status" value="1"/>
</dbReference>
<evidence type="ECO:0000256" key="7">
    <source>
        <dbReference type="ARBA" id="ARBA00023136"/>
    </source>
</evidence>
<evidence type="ECO:0000256" key="1">
    <source>
        <dbReference type="ARBA" id="ARBA00004651"/>
    </source>
</evidence>
<comment type="subcellular location">
    <subcellularLocation>
        <location evidence="1">Cell membrane</location>
        <topology evidence="1">Multi-pass membrane protein</topology>
    </subcellularLocation>
</comment>
<evidence type="ECO:0000313" key="10">
    <source>
        <dbReference type="EMBL" id="MBP0437831.1"/>
    </source>
</evidence>
<evidence type="ECO:0000256" key="3">
    <source>
        <dbReference type="ARBA" id="ARBA00022676"/>
    </source>
</evidence>
<keyword evidence="6 8" id="KW-1133">Transmembrane helix</keyword>
<evidence type="ECO:0000313" key="11">
    <source>
        <dbReference type="Proteomes" id="UP000666240"/>
    </source>
</evidence>
<evidence type="ECO:0000259" key="9">
    <source>
        <dbReference type="Pfam" id="PF13231"/>
    </source>
</evidence>
<dbReference type="Pfam" id="PF13231">
    <property type="entry name" value="PMT_2"/>
    <property type="match status" value="1"/>
</dbReference>
<feature type="transmembrane region" description="Helical" evidence="8">
    <location>
        <begin position="274"/>
        <end position="303"/>
    </location>
</feature>
<feature type="transmembrane region" description="Helical" evidence="8">
    <location>
        <begin position="35"/>
        <end position="55"/>
    </location>
</feature>